<protein>
    <submittedName>
        <fullName evidence="2">Uncharacterized protein</fullName>
    </submittedName>
</protein>
<accession>N1PGX9</accession>
<feature type="compositionally biased region" description="Polar residues" evidence="1">
    <location>
        <begin position="38"/>
        <end position="49"/>
    </location>
</feature>
<sequence>MSVSGRKALGLLGLTSSQGQQNLGCITTAPQGRIQRAVSTGTDGINKPTTRQRPKHSHDWRGRTPLSCTRLRISTIHPPTASMAPENCQRFAKGPMCNM</sequence>
<organism evidence="2 3">
    <name type="scientific">Dothistroma septosporum (strain NZE10 / CBS 128990)</name>
    <name type="common">Red band needle blight fungus</name>
    <name type="synonym">Mycosphaerella pini</name>
    <dbReference type="NCBI Taxonomy" id="675120"/>
    <lineage>
        <taxon>Eukaryota</taxon>
        <taxon>Fungi</taxon>
        <taxon>Dikarya</taxon>
        <taxon>Ascomycota</taxon>
        <taxon>Pezizomycotina</taxon>
        <taxon>Dothideomycetes</taxon>
        <taxon>Dothideomycetidae</taxon>
        <taxon>Mycosphaerellales</taxon>
        <taxon>Mycosphaerellaceae</taxon>
        <taxon>Dothistroma</taxon>
    </lineage>
</organism>
<reference evidence="2 3" key="2">
    <citation type="journal article" date="2012" name="PLoS Pathog.">
        <title>Diverse lifestyles and strategies of plant pathogenesis encoded in the genomes of eighteen Dothideomycetes fungi.</title>
        <authorList>
            <person name="Ohm R.A."/>
            <person name="Feau N."/>
            <person name="Henrissat B."/>
            <person name="Schoch C.L."/>
            <person name="Horwitz B.A."/>
            <person name="Barry K.W."/>
            <person name="Condon B.J."/>
            <person name="Copeland A.C."/>
            <person name="Dhillon B."/>
            <person name="Glaser F."/>
            <person name="Hesse C.N."/>
            <person name="Kosti I."/>
            <person name="LaButti K."/>
            <person name="Lindquist E.A."/>
            <person name="Lucas S."/>
            <person name="Salamov A.A."/>
            <person name="Bradshaw R.E."/>
            <person name="Ciuffetti L."/>
            <person name="Hamelin R.C."/>
            <person name="Kema G.H.J."/>
            <person name="Lawrence C."/>
            <person name="Scott J.A."/>
            <person name="Spatafora J.W."/>
            <person name="Turgeon B.G."/>
            <person name="de Wit P.J.G.M."/>
            <person name="Zhong S."/>
            <person name="Goodwin S.B."/>
            <person name="Grigoriev I.V."/>
        </authorList>
    </citation>
    <scope>NUCLEOTIDE SEQUENCE [LARGE SCALE GENOMIC DNA]</scope>
    <source>
        <strain evidence="3">NZE10 / CBS 128990</strain>
    </source>
</reference>
<feature type="region of interest" description="Disordered" evidence="1">
    <location>
        <begin position="38"/>
        <end position="63"/>
    </location>
</feature>
<keyword evidence="3" id="KW-1185">Reference proteome</keyword>
<reference evidence="3" key="1">
    <citation type="journal article" date="2012" name="PLoS Genet.">
        <title>The genomes of the fungal plant pathogens Cladosporium fulvum and Dothistroma septosporum reveal adaptation to different hosts and lifestyles but also signatures of common ancestry.</title>
        <authorList>
            <person name="de Wit P.J.G.M."/>
            <person name="van der Burgt A."/>
            <person name="Oekmen B."/>
            <person name="Stergiopoulos I."/>
            <person name="Abd-Elsalam K.A."/>
            <person name="Aerts A.L."/>
            <person name="Bahkali A.H."/>
            <person name="Beenen H.G."/>
            <person name="Chettri P."/>
            <person name="Cox M.P."/>
            <person name="Datema E."/>
            <person name="de Vries R.P."/>
            <person name="Dhillon B."/>
            <person name="Ganley A.R."/>
            <person name="Griffiths S.A."/>
            <person name="Guo Y."/>
            <person name="Hamelin R.C."/>
            <person name="Henrissat B."/>
            <person name="Kabir M.S."/>
            <person name="Jashni M.K."/>
            <person name="Kema G."/>
            <person name="Klaubauf S."/>
            <person name="Lapidus A."/>
            <person name="Levasseur A."/>
            <person name="Lindquist E."/>
            <person name="Mehrabi R."/>
            <person name="Ohm R.A."/>
            <person name="Owen T.J."/>
            <person name="Salamov A."/>
            <person name="Schwelm A."/>
            <person name="Schijlen E."/>
            <person name="Sun H."/>
            <person name="van den Burg H.A."/>
            <person name="van Ham R.C.H.J."/>
            <person name="Zhang S."/>
            <person name="Goodwin S.B."/>
            <person name="Grigoriev I.V."/>
            <person name="Collemare J."/>
            <person name="Bradshaw R.E."/>
        </authorList>
    </citation>
    <scope>NUCLEOTIDE SEQUENCE [LARGE SCALE GENOMIC DNA]</scope>
    <source>
        <strain evidence="3">NZE10 / CBS 128990</strain>
    </source>
</reference>
<dbReference type="EMBL" id="KB446542">
    <property type="protein sequence ID" value="EME41622.1"/>
    <property type="molecule type" value="Genomic_DNA"/>
</dbReference>
<dbReference type="AlphaFoldDB" id="N1PGX9"/>
<dbReference type="HOGENOM" id="CLU_2320344_0_0_1"/>
<evidence type="ECO:0000256" key="1">
    <source>
        <dbReference type="SAM" id="MobiDB-lite"/>
    </source>
</evidence>
<proteinExistence type="predicted"/>
<dbReference type="Proteomes" id="UP000016933">
    <property type="component" value="Unassembled WGS sequence"/>
</dbReference>
<evidence type="ECO:0000313" key="2">
    <source>
        <dbReference type="EMBL" id="EME41622.1"/>
    </source>
</evidence>
<gene>
    <name evidence="2" type="ORF">DOTSEDRAFT_73888</name>
</gene>
<name>N1PGX9_DOTSN</name>
<evidence type="ECO:0000313" key="3">
    <source>
        <dbReference type="Proteomes" id="UP000016933"/>
    </source>
</evidence>